<keyword evidence="7 12" id="KW-1133">Transmembrane helix</keyword>
<feature type="transmembrane region" description="Helical" evidence="12">
    <location>
        <begin position="187"/>
        <end position="207"/>
    </location>
</feature>
<keyword evidence="13" id="KW-0496">Mitochondrion</keyword>
<feature type="transmembrane region" description="Helical" evidence="12">
    <location>
        <begin position="95"/>
        <end position="116"/>
    </location>
</feature>
<dbReference type="PROSITE" id="PS00449">
    <property type="entry name" value="ATPASE_A"/>
    <property type="match status" value="1"/>
</dbReference>
<feature type="transmembrane region" description="Helical" evidence="12">
    <location>
        <begin position="12"/>
        <end position="34"/>
    </location>
</feature>
<dbReference type="InterPro" id="IPR023011">
    <property type="entry name" value="ATP_synth_F0_asu_AS"/>
</dbReference>
<keyword evidence="4" id="KW-0138">CF(0)</keyword>
<dbReference type="InterPro" id="IPR045083">
    <property type="entry name" value="ATP_synth_F0_asu_bact/mt"/>
</dbReference>
<dbReference type="PANTHER" id="PTHR11410">
    <property type="entry name" value="ATP SYNTHASE SUBUNIT A"/>
    <property type="match status" value="1"/>
</dbReference>
<feature type="transmembrane region" description="Helical" evidence="12">
    <location>
        <begin position="122"/>
        <end position="141"/>
    </location>
</feature>
<reference evidence="13" key="2">
    <citation type="submission" date="2004-10" db="EMBL/GenBank/DDBJ databases">
        <title>Partial sequence of the mitochondrion of Vasdavidius concursus.</title>
        <authorList>
            <person name="Thao M.L."/>
            <person name="Baumann P."/>
        </authorList>
    </citation>
    <scope>NUCLEOTIDE SEQUENCE</scope>
</reference>
<reference evidence="13" key="1">
    <citation type="journal article" date="2004" name="BMC Evol. Biol.">
        <title>Organization of the mitochondrial genomes of whiteflies, aphids, and psyllids (Hemiptera, Sternorrhyncha).</title>
        <authorList>
            <person name="Thao M.L."/>
            <person name="Baumann L."/>
            <person name="Baumann P."/>
        </authorList>
    </citation>
    <scope>NUCLEOTIDE SEQUENCE</scope>
</reference>
<dbReference type="InterPro" id="IPR000568">
    <property type="entry name" value="ATP_synth_F0_asu"/>
</dbReference>
<dbReference type="GO" id="GO:0005743">
    <property type="term" value="C:mitochondrial inner membrane"/>
    <property type="evidence" value="ECO:0007669"/>
    <property type="project" value="UniProtKB-SubCell"/>
</dbReference>
<evidence type="ECO:0000256" key="4">
    <source>
        <dbReference type="ARBA" id="ARBA00022547"/>
    </source>
</evidence>
<dbReference type="Gene3D" id="1.20.120.220">
    <property type="entry name" value="ATP synthase, F0 complex, subunit A"/>
    <property type="match status" value="1"/>
</dbReference>
<evidence type="ECO:0000256" key="3">
    <source>
        <dbReference type="ARBA" id="ARBA00022448"/>
    </source>
</evidence>
<dbReference type="PRINTS" id="PR00123">
    <property type="entry name" value="ATPASEA"/>
</dbReference>
<evidence type="ECO:0000256" key="9">
    <source>
        <dbReference type="ARBA" id="ARBA00023136"/>
    </source>
</evidence>
<evidence type="ECO:0000256" key="2">
    <source>
        <dbReference type="ARBA" id="ARBA00006810"/>
    </source>
</evidence>
<organism evidence="13">
    <name type="scientific">Vasdavidius concursus</name>
    <dbReference type="NCBI Taxonomy" id="290153"/>
    <lineage>
        <taxon>Eukaryota</taxon>
        <taxon>Metazoa</taxon>
        <taxon>Ecdysozoa</taxon>
        <taxon>Arthropoda</taxon>
        <taxon>Hexapoda</taxon>
        <taxon>Insecta</taxon>
        <taxon>Pterygota</taxon>
        <taxon>Neoptera</taxon>
        <taxon>Paraneoptera</taxon>
        <taxon>Hemiptera</taxon>
        <taxon>Sternorrhyncha</taxon>
        <taxon>Aleyrodoidea</taxon>
        <taxon>Aleyrodidae</taxon>
        <taxon>Aleyrodinae</taxon>
        <taxon>Vasdavidius</taxon>
    </lineage>
</organism>
<dbReference type="Pfam" id="PF00119">
    <property type="entry name" value="ATP-synt_A"/>
    <property type="match status" value="1"/>
</dbReference>
<evidence type="ECO:0000256" key="10">
    <source>
        <dbReference type="ARBA" id="ARBA00023310"/>
    </source>
</evidence>
<keyword evidence="5 12" id="KW-0812">Transmembrane</keyword>
<dbReference type="GO" id="GO:0046933">
    <property type="term" value="F:proton-transporting ATP synthase activity, rotational mechanism"/>
    <property type="evidence" value="ECO:0007669"/>
    <property type="project" value="TreeGrafter"/>
</dbReference>
<gene>
    <name evidence="13" type="primary">atp6</name>
</gene>
<dbReference type="PANTHER" id="PTHR11410:SF0">
    <property type="entry name" value="ATP SYNTHASE SUBUNIT A"/>
    <property type="match status" value="1"/>
</dbReference>
<keyword evidence="9 12" id="KW-0472">Membrane</keyword>
<accession>Q5URQ2</accession>
<comment type="similarity">
    <text evidence="2">Belongs to the ATPase A chain family.</text>
</comment>
<evidence type="ECO:0000256" key="12">
    <source>
        <dbReference type="SAM" id="Phobius"/>
    </source>
</evidence>
<dbReference type="CDD" id="cd00310">
    <property type="entry name" value="ATP-synt_Fo_a_6"/>
    <property type="match status" value="1"/>
</dbReference>
<dbReference type="SUPFAM" id="SSF81336">
    <property type="entry name" value="F1F0 ATP synthase subunit A"/>
    <property type="match status" value="1"/>
</dbReference>
<evidence type="ECO:0000256" key="1">
    <source>
        <dbReference type="ARBA" id="ARBA00004141"/>
    </source>
</evidence>
<evidence type="ECO:0000256" key="7">
    <source>
        <dbReference type="ARBA" id="ARBA00022989"/>
    </source>
</evidence>
<name>Q5URQ2_9HEMI</name>
<evidence type="ECO:0000256" key="6">
    <source>
        <dbReference type="ARBA" id="ARBA00022781"/>
    </source>
</evidence>
<dbReference type="InterPro" id="IPR035908">
    <property type="entry name" value="F0_ATP_A_sf"/>
</dbReference>
<evidence type="ECO:0000256" key="8">
    <source>
        <dbReference type="ARBA" id="ARBA00023065"/>
    </source>
</evidence>
<evidence type="ECO:0000313" key="13">
    <source>
        <dbReference type="EMBL" id="AAV40845.1"/>
    </source>
</evidence>
<proteinExistence type="inferred from homology"/>
<dbReference type="AlphaFoldDB" id="Q5URQ2"/>
<protein>
    <recommendedName>
        <fullName evidence="11">ATP synthase subunit a</fullName>
    </recommendedName>
</protein>
<dbReference type="GO" id="GO:0045259">
    <property type="term" value="C:proton-transporting ATP synthase complex"/>
    <property type="evidence" value="ECO:0007669"/>
    <property type="project" value="UniProtKB-KW"/>
</dbReference>
<keyword evidence="8" id="KW-0406">Ion transport</keyword>
<dbReference type="EMBL" id="AY648941">
    <property type="protein sequence ID" value="AAV40845.1"/>
    <property type="molecule type" value="Genomic_DNA"/>
</dbReference>
<keyword evidence="10" id="KW-0066">ATP synthesis</keyword>
<comment type="subcellular location">
    <subcellularLocation>
        <location evidence="1">Membrane</location>
        <topology evidence="1">Multi-pass membrane protein</topology>
    </subcellularLocation>
    <subcellularLocation>
        <location evidence="11">Mitochondrion inner membrane</location>
        <topology evidence="11">Multi-pass membrane protein</topology>
    </subcellularLocation>
</comment>
<evidence type="ECO:0000256" key="11">
    <source>
        <dbReference type="RuleBase" id="RU004450"/>
    </source>
</evidence>
<feature type="transmembrane region" description="Helical" evidence="12">
    <location>
        <begin position="162"/>
        <end position="181"/>
    </location>
</feature>
<geneLocation type="mitochondrion" evidence="13"/>
<keyword evidence="3" id="KW-0813">Transport</keyword>
<dbReference type="NCBIfam" id="TIGR01131">
    <property type="entry name" value="ATP_synt_6_or_A"/>
    <property type="match status" value="1"/>
</dbReference>
<keyword evidence="6" id="KW-0375">Hydrogen ion transport</keyword>
<evidence type="ECO:0000256" key="5">
    <source>
        <dbReference type="ARBA" id="ARBA00022692"/>
    </source>
</evidence>
<sequence length="208" mass="25511">MLVSLFEVYDPFMFILNFSFNWLFFFFFFGFFIFHFMYKLIFLKFFSFMYNLFISYFNYKFFNLFIVFFISFFFYLFFVNFLGLLPYVFSVSSHFVFCLSFSLPFWLSLMVMGYLFFFNFMFYHLIPSGTPFLLIIFMVFIESISSFMRPVSLSVRLMANMVSGHLLMSLLGDCGFFFFFFATFFFYFWNICLFNSIMCFFCFISFML</sequence>
<feature type="transmembrane region" description="Helical" evidence="12">
    <location>
        <begin position="65"/>
        <end position="88"/>
    </location>
</feature>